<sequence>MFRKGSDPLGEEFGPGRISNPDDWQNILDDLQNQGVEIVHREGVMGYSPSKGKPGQLVIDDNASYGALLHERQHYLDDVKQGFPGMEYHFQAKNRLKMELNAYMKEIHWAESIGRKDIANSLFENYMNERALLTNHLR</sequence>
<evidence type="ECO:0000313" key="3">
    <source>
        <dbReference type="Proteomes" id="UP000070096"/>
    </source>
</evidence>
<dbReference type="Proteomes" id="UP000070096">
    <property type="component" value="Unassembled WGS sequence"/>
</dbReference>
<dbReference type="AlphaFoldDB" id="A0A139MWU4"/>
<proteinExistence type="predicted"/>
<feature type="region of interest" description="Disordered" evidence="1">
    <location>
        <begin position="1"/>
        <end position="21"/>
    </location>
</feature>
<dbReference type="PATRIC" id="fig|1302.21.peg.2353"/>
<dbReference type="EMBL" id="LQRC01000278">
    <property type="protein sequence ID" value="KXT68193.1"/>
    <property type="molecule type" value="Genomic_DNA"/>
</dbReference>
<organism evidence="2 3">
    <name type="scientific">Streptococcus gordonii</name>
    <dbReference type="NCBI Taxonomy" id="1302"/>
    <lineage>
        <taxon>Bacteria</taxon>
        <taxon>Bacillati</taxon>
        <taxon>Bacillota</taxon>
        <taxon>Bacilli</taxon>
        <taxon>Lactobacillales</taxon>
        <taxon>Streptococcaceae</taxon>
        <taxon>Streptococcus</taxon>
    </lineage>
</organism>
<gene>
    <name evidence="2" type="ORF">SGODD07_02127</name>
</gene>
<reference evidence="2 3" key="1">
    <citation type="submission" date="2016-01" db="EMBL/GenBank/DDBJ databases">
        <title>Highly variable Streptococcus oralis are common among viridans streptococci isolated from primates.</title>
        <authorList>
            <person name="Denapaite D."/>
            <person name="Rieger M."/>
            <person name="Koendgen S."/>
            <person name="Brueckner R."/>
            <person name="Ochigava I."/>
            <person name="Kappeler P."/>
            <person name="Maetz-Rensing K."/>
            <person name="Leendertz F."/>
            <person name="Hakenbeck R."/>
        </authorList>
    </citation>
    <scope>NUCLEOTIDE SEQUENCE [LARGE SCALE GENOMIC DNA]</scope>
    <source>
        <strain evidence="2 3">DD07</strain>
    </source>
</reference>
<protein>
    <recommendedName>
        <fullName evidence="4">Tox-MPTase4 domain-containing protein</fullName>
    </recommendedName>
</protein>
<evidence type="ECO:0000313" key="2">
    <source>
        <dbReference type="EMBL" id="KXT68193.1"/>
    </source>
</evidence>
<name>A0A139MWU4_STRGN</name>
<evidence type="ECO:0000256" key="1">
    <source>
        <dbReference type="SAM" id="MobiDB-lite"/>
    </source>
</evidence>
<accession>A0A139MWU4</accession>
<evidence type="ECO:0008006" key="4">
    <source>
        <dbReference type="Google" id="ProtNLM"/>
    </source>
</evidence>
<comment type="caution">
    <text evidence="2">The sequence shown here is derived from an EMBL/GenBank/DDBJ whole genome shotgun (WGS) entry which is preliminary data.</text>
</comment>